<reference evidence="4 5" key="1">
    <citation type="submission" date="2014-04" db="EMBL/GenBank/DDBJ databases">
        <title>Marinobacterium kochiensis sp. nov., isolated from sediment sample collected from Kochi backwaters in Kerala, India.</title>
        <authorList>
            <person name="Singh A."/>
            <person name="Pinnaka A.K."/>
        </authorList>
    </citation>
    <scope>NUCLEOTIDE SEQUENCE [LARGE SCALE GENOMIC DNA]</scope>
    <source>
        <strain evidence="4 5">AK27</strain>
    </source>
</reference>
<dbReference type="STRING" id="1232683.ADIMK_1386"/>
<keyword evidence="5" id="KW-1185">Reference proteome</keyword>
<dbReference type="InterPro" id="IPR050268">
    <property type="entry name" value="NADH-dep_flavin_reductase"/>
</dbReference>
<dbReference type="eggNOG" id="COG1853">
    <property type="taxonomic scope" value="Bacteria"/>
</dbReference>
<dbReference type="NCBIfam" id="NF045919">
    <property type="entry name" value="HphnlacHdxRed"/>
    <property type="match status" value="1"/>
</dbReference>
<dbReference type="EMBL" id="JMQN01000018">
    <property type="protein sequence ID" value="KEA64140.1"/>
    <property type="molecule type" value="Genomic_DNA"/>
</dbReference>
<evidence type="ECO:0000313" key="5">
    <source>
        <dbReference type="Proteomes" id="UP000028252"/>
    </source>
</evidence>
<evidence type="ECO:0000256" key="1">
    <source>
        <dbReference type="ARBA" id="ARBA00008898"/>
    </source>
</evidence>
<dbReference type="InterPro" id="IPR036388">
    <property type="entry name" value="WH-like_DNA-bd_sf"/>
</dbReference>
<gene>
    <name evidence="4" type="ORF">ADIMK_1386</name>
</gene>
<comment type="caution">
    <text evidence="4">The sequence shown here is derived from an EMBL/GenBank/DDBJ whole genome shotgun (WGS) entry which is preliminary data.</text>
</comment>
<feature type="domain" description="Flavin reductase like" evidence="3">
    <location>
        <begin position="17"/>
        <end position="160"/>
    </location>
</feature>
<name>A0A081G035_9GAMM</name>
<keyword evidence="2" id="KW-0560">Oxidoreductase</keyword>
<proteinExistence type="inferred from homology"/>
<dbReference type="SMART" id="SM00903">
    <property type="entry name" value="Flavin_Reduct"/>
    <property type="match status" value="1"/>
</dbReference>
<evidence type="ECO:0000259" key="3">
    <source>
        <dbReference type="SMART" id="SM00903"/>
    </source>
</evidence>
<dbReference type="Gene3D" id="2.30.110.10">
    <property type="entry name" value="Electron Transport, Fmn-binding Protein, Chain A"/>
    <property type="match status" value="1"/>
</dbReference>
<dbReference type="OrthoDB" id="9792858at2"/>
<comment type="similarity">
    <text evidence="1">Belongs to the non-flavoprotein flavin reductase family.</text>
</comment>
<dbReference type="InterPro" id="IPR036390">
    <property type="entry name" value="WH_DNA-bd_sf"/>
</dbReference>
<dbReference type="Proteomes" id="UP000028252">
    <property type="component" value="Unassembled WGS sequence"/>
</dbReference>
<dbReference type="SUPFAM" id="SSF50475">
    <property type="entry name" value="FMN-binding split barrel"/>
    <property type="match status" value="1"/>
</dbReference>
<dbReference type="PATRIC" id="fig|1232683.4.peg.1365"/>
<dbReference type="Pfam" id="PF01613">
    <property type="entry name" value="Flavin_Reduct"/>
    <property type="match status" value="1"/>
</dbReference>
<dbReference type="InterPro" id="IPR012349">
    <property type="entry name" value="Split_barrel_FMN-bd"/>
</dbReference>
<evidence type="ECO:0000256" key="2">
    <source>
        <dbReference type="ARBA" id="ARBA00023002"/>
    </source>
</evidence>
<accession>A0A081G035</accession>
<dbReference type="GO" id="GO:0042602">
    <property type="term" value="F:riboflavin reductase (NADPH) activity"/>
    <property type="evidence" value="ECO:0007669"/>
    <property type="project" value="TreeGrafter"/>
</dbReference>
<dbReference type="PANTHER" id="PTHR30466">
    <property type="entry name" value="FLAVIN REDUCTASE"/>
    <property type="match status" value="1"/>
</dbReference>
<dbReference type="Gene3D" id="1.10.10.10">
    <property type="entry name" value="Winged helix-like DNA-binding domain superfamily/Winged helix DNA-binding domain"/>
    <property type="match status" value="1"/>
</dbReference>
<dbReference type="InterPro" id="IPR002563">
    <property type="entry name" value="Flavin_Rdtase-like_dom"/>
</dbReference>
<dbReference type="RefSeq" id="WP_036185538.1">
    <property type="nucleotide sequence ID" value="NZ_JMQN01000018.1"/>
</dbReference>
<organism evidence="4 5">
    <name type="scientific">Marinobacterium lacunae</name>
    <dbReference type="NCBI Taxonomy" id="1232683"/>
    <lineage>
        <taxon>Bacteria</taxon>
        <taxon>Pseudomonadati</taxon>
        <taxon>Pseudomonadota</taxon>
        <taxon>Gammaproteobacteria</taxon>
        <taxon>Oceanospirillales</taxon>
        <taxon>Oceanospirillaceae</taxon>
        <taxon>Marinobacterium</taxon>
    </lineage>
</organism>
<protein>
    <submittedName>
        <fullName evidence="4">p-hydroxyphenylacetate hydroxylase C1:reductase component</fullName>
    </submittedName>
</protein>
<evidence type="ECO:0000313" key="4">
    <source>
        <dbReference type="EMBL" id="KEA64140.1"/>
    </source>
</evidence>
<dbReference type="SUPFAM" id="SSF46785">
    <property type="entry name" value="Winged helix' DNA-binding domain"/>
    <property type="match status" value="1"/>
</dbReference>
<sequence length="312" mass="34474">MSTQATEFDAKAFRRALGNFATGITVITATTPSGEKTGVTANSFNSVSLDPPLILWSIDKRSGSCKIFEDATHFAVNILAADQINLSNHFARPSDDKFAGIDYTTGLGGAPILPDCSAVFQCEKYETVEGGDHWILIGKVASFDDIGRAPLLYHQGAYSVALPHARFPEKADGDLPAIKALEGRLSNNLYYLMTQAVRAYQKDYQPLQLSTGLRTSEARMLMVLEQDRKLSIDELLKEVNMPRSEIEAAADILKRKELIAFTDDRYCITERGIEQADTLWNIAAEEQEKLFSAFTDDEIAAFRKVLIHLAAN</sequence>
<dbReference type="PANTHER" id="PTHR30466:SF11">
    <property type="entry name" value="FLAVIN-DEPENDENT MONOOXYGENASE, REDUCTASE SUBUNIT HSAB"/>
    <property type="match status" value="1"/>
</dbReference>
<dbReference type="AlphaFoldDB" id="A0A081G035"/>
<dbReference type="GO" id="GO:0010181">
    <property type="term" value="F:FMN binding"/>
    <property type="evidence" value="ECO:0007669"/>
    <property type="project" value="InterPro"/>
</dbReference>